<evidence type="ECO:0000256" key="1">
    <source>
        <dbReference type="SAM" id="MobiDB-lite"/>
    </source>
</evidence>
<reference evidence="2 3" key="1">
    <citation type="submission" date="2022-05" db="EMBL/GenBank/DDBJ databases">
        <title>A multi-omics perspective on studying reproductive biology in Daphnia sinensis.</title>
        <authorList>
            <person name="Jia J."/>
        </authorList>
    </citation>
    <scope>NUCLEOTIDE SEQUENCE [LARGE SCALE GENOMIC DNA]</scope>
    <source>
        <strain evidence="2 3">WSL</strain>
    </source>
</reference>
<feature type="region of interest" description="Disordered" evidence="1">
    <location>
        <begin position="1"/>
        <end position="55"/>
    </location>
</feature>
<dbReference type="Proteomes" id="UP000820818">
    <property type="component" value="Linkage Group LG8"/>
</dbReference>
<accession>A0AAD5L057</accession>
<keyword evidence="3" id="KW-1185">Reference proteome</keyword>
<gene>
    <name evidence="2" type="ORF">GHT06_019060</name>
</gene>
<organism evidence="2 3">
    <name type="scientific">Daphnia sinensis</name>
    <dbReference type="NCBI Taxonomy" id="1820382"/>
    <lineage>
        <taxon>Eukaryota</taxon>
        <taxon>Metazoa</taxon>
        <taxon>Ecdysozoa</taxon>
        <taxon>Arthropoda</taxon>
        <taxon>Crustacea</taxon>
        <taxon>Branchiopoda</taxon>
        <taxon>Diplostraca</taxon>
        <taxon>Cladocera</taxon>
        <taxon>Anomopoda</taxon>
        <taxon>Daphniidae</taxon>
        <taxon>Daphnia</taxon>
        <taxon>Daphnia similis group</taxon>
    </lineage>
</organism>
<proteinExistence type="predicted"/>
<feature type="compositionally biased region" description="Low complexity" evidence="1">
    <location>
        <begin position="1"/>
        <end position="17"/>
    </location>
</feature>
<feature type="region of interest" description="Disordered" evidence="1">
    <location>
        <begin position="197"/>
        <end position="236"/>
    </location>
</feature>
<dbReference type="EMBL" id="WJBH02000008">
    <property type="protein sequence ID" value="KAI9553795.1"/>
    <property type="molecule type" value="Genomic_DNA"/>
</dbReference>
<evidence type="ECO:0000313" key="3">
    <source>
        <dbReference type="Proteomes" id="UP000820818"/>
    </source>
</evidence>
<sequence>MGTSASPFSDGSSSIDSRINQDFGSRPSRPRPHSPHRQPVSQSRARPPSNLPETPRIFSKEASVQLASSMSVGQQAALTRELRETFKPVFEDEAFHLAYPKMDDVVERQIIRSRHGKFIGQRELILKSTQQKILDLARALISLWSRINAIQLWAEVHFFISKNRRANVMNTVYPRFKNLLKDPSKFLPTREATKVALPSWSGGSGQKTSQKRSDKPKEPRPGTLRQGEPGVKHSYQTRHVKPCTFAGRSLPTPSLVIHDFLPKFPTSNTDGQSVGAKLRLFSREWRSVTRDPWVLQILDMGFHIDFISRPFQLENPGECSMSPQMEAICENEVADFITKKAIPTVPDTPGFFTRIFAIPKRRGVIDR</sequence>
<evidence type="ECO:0000313" key="2">
    <source>
        <dbReference type="EMBL" id="KAI9553795.1"/>
    </source>
</evidence>
<name>A0AAD5L057_9CRUS</name>
<comment type="caution">
    <text evidence="2">The sequence shown here is derived from an EMBL/GenBank/DDBJ whole genome shotgun (WGS) entry which is preliminary data.</text>
</comment>
<protein>
    <submittedName>
        <fullName evidence="2">Uncharacterized protein</fullName>
    </submittedName>
</protein>
<feature type="compositionally biased region" description="Basic and acidic residues" evidence="1">
    <location>
        <begin position="211"/>
        <end position="220"/>
    </location>
</feature>
<dbReference type="AlphaFoldDB" id="A0AAD5L057"/>